<gene>
    <name evidence="4" type="primary">LOC117653894</name>
</gene>
<dbReference type="InterPro" id="IPR010441">
    <property type="entry name" value="CH_2"/>
</dbReference>
<dbReference type="GO" id="GO:0005930">
    <property type="term" value="C:axoneme"/>
    <property type="evidence" value="ECO:0007669"/>
    <property type="project" value="TreeGrafter"/>
</dbReference>
<dbReference type="OrthoDB" id="193300at2759"/>
<dbReference type="InterPro" id="IPR001715">
    <property type="entry name" value="CH_dom"/>
</dbReference>
<dbReference type="FunCoup" id="A0A6P9AC80">
    <property type="interactions" value="33"/>
</dbReference>
<sequence>MSGNGRAKVPHAATCEALASWLDQVPFSKARKNIPRDFADGVMMAELLKHYYPKLVELHNYTSASCLIHKVNNWLTLNRKVLSKIGIKLSKDQIEQIASASPDYITPVLISLKQKIDSAKEKRDAEHKRTHTNNPQNILCFVEKKQADAVYGIPMACEAANGQQLMVSMENMVPQRLLDEKLSEIAEKDDAINILIQKVSHLDTLLQLKDQRIKDLTQQLQSLQVINKELGNSGFM</sequence>
<dbReference type="Proteomes" id="UP000515158">
    <property type="component" value="Unplaced"/>
</dbReference>
<dbReference type="PANTHER" id="PTHR12509">
    <property type="entry name" value="SPERMATOGENESIS-ASSOCIATED 4-RELATED"/>
    <property type="match status" value="1"/>
</dbReference>
<dbReference type="RefSeq" id="XP_034255783.1">
    <property type="nucleotide sequence ID" value="XM_034399892.1"/>
</dbReference>
<organism evidence="4">
    <name type="scientific">Thrips palmi</name>
    <name type="common">Melon thrips</name>
    <dbReference type="NCBI Taxonomy" id="161013"/>
    <lineage>
        <taxon>Eukaryota</taxon>
        <taxon>Metazoa</taxon>
        <taxon>Ecdysozoa</taxon>
        <taxon>Arthropoda</taxon>
        <taxon>Hexapoda</taxon>
        <taxon>Insecta</taxon>
        <taxon>Pterygota</taxon>
        <taxon>Neoptera</taxon>
        <taxon>Paraneoptera</taxon>
        <taxon>Thysanoptera</taxon>
        <taxon>Terebrantia</taxon>
        <taxon>Thripoidea</taxon>
        <taxon>Thripidae</taxon>
        <taxon>Thrips</taxon>
    </lineage>
</organism>
<feature type="coiled-coil region" evidence="1">
    <location>
        <begin position="206"/>
        <end position="233"/>
    </location>
</feature>
<protein>
    <submittedName>
        <fullName evidence="4">Sperm flagellar protein 1-like</fullName>
    </submittedName>
</protein>
<dbReference type="Gene3D" id="1.10.418.10">
    <property type="entry name" value="Calponin-like domain"/>
    <property type="match status" value="1"/>
</dbReference>
<keyword evidence="3" id="KW-1185">Reference proteome</keyword>
<evidence type="ECO:0000256" key="1">
    <source>
        <dbReference type="SAM" id="Coils"/>
    </source>
</evidence>
<accession>A0A6P9AC80</accession>
<evidence type="ECO:0000313" key="4">
    <source>
        <dbReference type="RefSeq" id="XP_034255783.1"/>
    </source>
</evidence>
<dbReference type="GO" id="GO:0051493">
    <property type="term" value="P:regulation of cytoskeleton organization"/>
    <property type="evidence" value="ECO:0007669"/>
    <property type="project" value="TreeGrafter"/>
</dbReference>
<dbReference type="InterPro" id="IPR052111">
    <property type="entry name" value="Spermatogenesis_Ciliary_MAP"/>
</dbReference>
<evidence type="ECO:0000259" key="2">
    <source>
        <dbReference type="PROSITE" id="PS50021"/>
    </source>
</evidence>
<dbReference type="KEGG" id="tpal:117653894"/>
<dbReference type="InParanoid" id="A0A6P9AC80"/>
<name>A0A6P9AC80_THRPL</name>
<feature type="domain" description="Calponin-homology (CH)" evidence="2">
    <location>
        <begin position="12"/>
        <end position="120"/>
    </location>
</feature>
<proteinExistence type="predicted"/>
<dbReference type="PANTHER" id="PTHR12509:SF9">
    <property type="entry name" value="SPERM FLAGELLAR PROTEIN 1 ISOFORM X1"/>
    <property type="match status" value="1"/>
</dbReference>
<evidence type="ECO:0000313" key="3">
    <source>
        <dbReference type="Proteomes" id="UP000515158"/>
    </source>
</evidence>
<keyword evidence="1" id="KW-0175">Coiled coil</keyword>
<dbReference type="GeneID" id="117653894"/>
<dbReference type="GO" id="GO:0008017">
    <property type="term" value="F:microtubule binding"/>
    <property type="evidence" value="ECO:0007669"/>
    <property type="project" value="TreeGrafter"/>
</dbReference>
<dbReference type="InterPro" id="IPR036872">
    <property type="entry name" value="CH_dom_sf"/>
</dbReference>
<dbReference type="AlphaFoldDB" id="A0A6P9AC80"/>
<dbReference type="Pfam" id="PF06294">
    <property type="entry name" value="CH_2"/>
    <property type="match status" value="1"/>
</dbReference>
<dbReference type="PROSITE" id="PS50021">
    <property type="entry name" value="CH"/>
    <property type="match status" value="1"/>
</dbReference>
<reference evidence="4" key="1">
    <citation type="submission" date="2025-08" db="UniProtKB">
        <authorList>
            <consortium name="RefSeq"/>
        </authorList>
    </citation>
    <scope>IDENTIFICATION</scope>
    <source>
        <tissue evidence="4">Total insect</tissue>
    </source>
</reference>
<dbReference type="SUPFAM" id="SSF47576">
    <property type="entry name" value="Calponin-homology domain, CH-domain"/>
    <property type="match status" value="1"/>
</dbReference>
<dbReference type="FunFam" id="1.10.418.10:FF:000059">
    <property type="entry name" value="RIKEN cDNA 6430531B16 gene"/>
    <property type="match status" value="1"/>
</dbReference>